<dbReference type="SUPFAM" id="SSF46894">
    <property type="entry name" value="C-terminal effector domain of the bipartite response regulators"/>
    <property type="match status" value="1"/>
</dbReference>
<dbReference type="Pfam" id="PF00486">
    <property type="entry name" value="Trans_reg_C"/>
    <property type="match status" value="1"/>
</dbReference>
<dbReference type="InterPro" id="IPR036388">
    <property type="entry name" value="WH-like_DNA-bd_sf"/>
</dbReference>
<keyword evidence="1" id="KW-0597">Phosphoprotein</keyword>
<organism evidence="8 9">
    <name type="scientific">Streptomyces graminofaciens</name>
    <dbReference type="NCBI Taxonomy" id="68212"/>
    <lineage>
        <taxon>Bacteria</taxon>
        <taxon>Bacillati</taxon>
        <taxon>Actinomycetota</taxon>
        <taxon>Actinomycetes</taxon>
        <taxon>Kitasatosporales</taxon>
        <taxon>Streptomycetaceae</taxon>
        <taxon>Streptomyces</taxon>
    </lineage>
</organism>
<evidence type="ECO:0000259" key="7">
    <source>
        <dbReference type="PROSITE" id="PS51755"/>
    </source>
</evidence>
<feature type="domain" description="OmpR/PhoB-type" evidence="7">
    <location>
        <begin position="145"/>
        <end position="245"/>
    </location>
</feature>
<dbReference type="EMBL" id="AP018448">
    <property type="protein sequence ID" value="BBC38492.1"/>
    <property type="molecule type" value="Genomic_DNA"/>
</dbReference>
<dbReference type="InterPro" id="IPR039420">
    <property type="entry name" value="WalR-like"/>
</dbReference>
<protein>
    <recommendedName>
        <fullName evidence="7">OmpR/PhoB-type domain-containing protein</fullName>
    </recommendedName>
</protein>
<dbReference type="CDD" id="cd00383">
    <property type="entry name" value="trans_reg_C"/>
    <property type="match status" value="1"/>
</dbReference>
<dbReference type="Pfam" id="PF13185">
    <property type="entry name" value="GAF_2"/>
    <property type="match status" value="1"/>
</dbReference>
<dbReference type="PANTHER" id="PTHR48111">
    <property type="entry name" value="REGULATOR OF RPOS"/>
    <property type="match status" value="1"/>
</dbReference>
<sequence>MVVTRERLSVSSGARPAPASPVLVVARTPDDAGLADLRRACRRFGWAAVEQIGEERLAWSASVRRPSAVVISAADAAWTEHAAAAVRGSTSRPLVVVGDLDSADVLALVRAGADAVLPTGLPDEELLSRTYAVMRRSTEQLGPGTRYLAAGPLRVDLWQRTVRRDNTEVHLTSTEFDLLALLMRNAEGTLAPGAILLRVWGRGGGPDGLNTLRICVGRLRAKLGDDARHSTMIASVRGYGYRFALPVLEIPDEDRVNLAAAGEQADHIDAIAEIAEQLAAPGDEHGLATALVEALLERGLADGAGVHQVDGDVLRLVAHRGLSEEWVSRVAPGVRPGDGYASVHAVQTAAPVQLTKLSARHHRGTYWLLQSEKPMSCLFVPIGRSGRIEGCLGILRRTSTPHGPAAIAVLRALCSVYAAESAARRAMREIEGARP</sequence>
<name>A0ABM7FKT0_9ACTN</name>
<dbReference type="InterPro" id="IPR029016">
    <property type="entry name" value="GAF-like_dom_sf"/>
</dbReference>
<keyword evidence="4 6" id="KW-0238">DNA-binding</keyword>
<evidence type="ECO:0000256" key="5">
    <source>
        <dbReference type="ARBA" id="ARBA00023163"/>
    </source>
</evidence>
<reference evidence="8 9" key="2">
    <citation type="journal article" date="2023" name="ChemBioChem">
        <title>Acyltransferase Domain Exchange between Two Independent Type I Polyketide Synthases in the Same Producer Strain of Macrolide Antibiotics.</title>
        <authorList>
            <person name="Kudo F."/>
            <person name="Kishikawa K."/>
            <person name="Tsuboi K."/>
            <person name="Kido T."/>
            <person name="Usui T."/>
            <person name="Hashimoto J."/>
            <person name="Shin-Ya K."/>
            <person name="Miyanaga A."/>
            <person name="Eguchi T."/>
        </authorList>
    </citation>
    <scope>NUCLEOTIDE SEQUENCE [LARGE SCALE GENOMIC DNA]</scope>
    <source>
        <strain evidence="8 9">A-8890</strain>
    </source>
</reference>
<keyword evidence="2" id="KW-0902">Two-component regulatory system</keyword>
<dbReference type="InterPro" id="IPR016032">
    <property type="entry name" value="Sig_transdc_resp-reg_C-effctor"/>
</dbReference>
<gene>
    <name evidence="8" type="ORF">SGFS_097860</name>
</gene>
<reference evidence="8 9" key="1">
    <citation type="journal article" date="2010" name="ChemBioChem">
        <title>Cloning and characterization of the biosynthetic gene cluster of 16-membered macrolide antibiotic FD-891: involvement of a dual functional cytochrome P450 monooxygenase catalyzing epoxidation and hydroxylation.</title>
        <authorList>
            <person name="Kudo F."/>
            <person name="Motegi A."/>
            <person name="Mizoue K."/>
            <person name="Eguchi T."/>
        </authorList>
    </citation>
    <scope>NUCLEOTIDE SEQUENCE [LARGE SCALE GENOMIC DNA]</scope>
    <source>
        <strain evidence="8 9">A-8890</strain>
    </source>
</reference>
<evidence type="ECO:0000256" key="6">
    <source>
        <dbReference type="PROSITE-ProRule" id="PRU01091"/>
    </source>
</evidence>
<dbReference type="PROSITE" id="PS51755">
    <property type="entry name" value="OMPR_PHOB"/>
    <property type="match status" value="1"/>
</dbReference>
<dbReference type="Gene3D" id="3.30.450.40">
    <property type="match status" value="1"/>
</dbReference>
<dbReference type="SMART" id="SM00862">
    <property type="entry name" value="Trans_reg_C"/>
    <property type="match status" value="1"/>
</dbReference>
<feature type="DNA-binding region" description="OmpR/PhoB-type" evidence="6">
    <location>
        <begin position="145"/>
        <end position="245"/>
    </location>
</feature>
<dbReference type="InterPro" id="IPR003018">
    <property type="entry name" value="GAF"/>
</dbReference>
<dbReference type="RefSeq" id="WP_286258996.1">
    <property type="nucleotide sequence ID" value="NZ_AP018448.1"/>
</dbReference>
<proteinExistence type="predicted"/>
<dbReference type="SUPFAM" id="SSF55781">
    <property type="entry name" value="GAF domain-like"/>
    <property type="match status" value="1"/>
</dbReference>
<keyword evidence="9" id="KW-1185">Reference proteome</keyword>
<keyword evidence="5" id="KW-0804">Transcription</keyword>
<dbReference type="Gene3D" id="1.10.10.10">
    <property type="entry name" value="Winged helix-like DNA-binding domain superfamily/Winged helix DNA-binding domain"/>
    <property type="match status" value="1"/>
</dbReference>
<keyword evidence="3" id="KW-0805">Transcription regulation</keyword>
<evidence type="ECO:0000313" key="8">
    <source>
        <dbReference type="EMBL" id="BBC38492.1"/>
    </source>
</evidence>
<dbReference type="PANTHER" id="PTHR48111:SF1">
    <property type="entry name" value="TWO-COMPONENT RESPONSE REGULATOR ORR33"/>
    <property type="match status" value="1"/>
</dbReference>
<evidence type="ECO:0000313" key="9">
    <source>
        <dbReference type="Proteomes" id="UP001321542"/>
    </source>
</evidence>
<dbReference type="InterPro" id="IPR001867">
    <property type="entry name" value="OmpR/PhoB-type_DNA-bd"/>
</dbReference>
<accession>A0ABM7FKT0</accession>
<evidence type="ECO:0000256" key="1">
    <source>
        <dbReference type="ARBA" id="ARBA00022553"/>
    </source>
</evidence>
<evidence type="ECO:0000256" key="4">
    <source>
        <dbReference type="ARBA" id="ARBA00023125"/>
    </source>
</evidence>
<dbReference type="Proteomes" id="UP001321542">
    <property type="component" value="Chromosome"/>
</dbReference>
<evidence type="ECO:0000256" key="2">
    <source>
        <dbReference type="ARBA" id="ARBA00023012"/>
    </source>
</evidence>
<evidence type="ECO:0000256" key="3">
    <source>
        <dbReference type="ARBA" id="ARBA00023015"/>
    </source>
</evidence>